<proteinExistence type="predicted"/>
<accession>A0ABS1UCL0</accession>
<dbReference type="EMBL" id="JAETWB010000065">
    <property type="protein sequence ID" value="MBL6082394.1"/>
    <property type="molecule type" value="Genomic_DNA"/>
</dbReference>
<organism evidence="1 2">
    <name type="scientific">Belnapia arida</name>
    <dbReference type="NCBI Taxonomy" id="2804533"/>
    <lineage>
        <taxon>Bacteria</taxon>
        <taxon>Pseudomonadati</taxon>
        <taxon>Pseudomonadota</taxon>
        <taxon>Alphaproteobacteria</taxon>
        <taxon>Acetobacterales</taxon>
        <taxon>Roseomonadaceae</taxon>
        <taxon>Belnapia</taxon>
    </lineage>
</organism>
<reference evidence="1 2" key="1">
    <citation type="submission" date="2021-01" db="EMBL/GenBank/DDBJ databases">
        <title>Belnapia mucosa sp. nov. and Belnapia arida sp. nov., isolated from the Tabernas Desert (Almeria, Spain).</title>
        <authorList>
            <person name="Molina-Menor E."/>
            <person name="Vidal-Verdu A."/>
            <person name="Calonge A."/>
            <person name="Satari L."/>
            <person name="Pereto J."/>
            <person name="Porcar M."/>
        </authorList>
    </citation>
    <scope>NUCLEOTIDE SEQUENCE [LARGE SCALE GENOMIC DNA]</scope>
    <source>
        <strain evidence="1 2">T18</strain>
    </source>
</reference>
<evidence type="ECO:0000313" key="1">
    <source>
        <dbReference type="EMBL" id="MBL6082394.1"/>
    </source>
</evidence>
<evidence type="ECO:0000313" key="2">
    <source>
        <dbReference type="Proteomes" id="UP000660885"/>
    </source>
</evidence>
<dbReference type="RefSeq" id="WP_202835643.1">
    <property type="nucleotide sequence ID" value="NZ_JAETWB010000065.1"/>
</dbReference>
<protein>
    <submittedName>
        <fullName evidence="1">Uncharacterized protein</fullName>
    </submittedName>
</protein>
<comment type="caution">
    <text evidence="1">The sequence shown here is derived from an EMBL/GenBank/DDBJ whole genome shotgun (WGS) entry which is preliminary data.</text>
</comment>
<dbReference type="Proteomes" id="UP000660885">
    <property type="component" value="Unassembled WGS sequence"/>
</dbReference>
<gene>
    <name evidence="1" type="ORF">JMJ56_30975</name>
</gene>
<sequence length="83" mass="9249">MSRLVVSETQDQVQLRWLGLHVAFAKDARLPPDWREVVAMPTSEAAIYDWLAAFGHLDEPGEPLPGDKLHIVVDAAREPLFAS</sequence>
<keyword evidence="2" id="KW-1185">Reference proteome</keyword>
<name>A0ABS1UCL0_9PROT</name>